<name>A0A0F9GRQ0_9ZZZZ</name>
<reference evidence="1" key="1">
    <citation type="journal article" date="2015" name="Nature">
        <title>Complex archaea that bridge the gap between prokaryotes and eukaryotes.</title>
        <authorList>
            <person name="Spang A."/>
            <person name="Saw J.H."/>
            <person name="Jorgensen S.L."/>
            <person name="Zaremba-Niedzwiedzka K."/>
            <person name="Martijn J."/>
            <person name="Lind A.E."/>
            <person name="van Eijk R."/>
            <person name="Schleper C."/>
            <person name="Guy L."/>
            <person name="Ettema T.J."/>
        </authorList>
    </citation>
    <scope>NUCLEOTIDE SEQUENCE</scope>
</reference>
<organism evidence="1">
    <name type="scientific">marine sediment metagenome</name>
    <dbReference type="NCBI Taxonomy" id="412755"/>
    <lineage>
        <taxon>unclassified sequences</taxon>
        <taxon>metagenomes</taxon>
        <taxon>ecological metagenomes</taxon>
    </lineage>
</organism>
<comment type="caution">
    <text evidence="1">The sequence shown here is derived from an EMBL/GenBank/DDBJ whole genome shotgun (WGS) entry which is preliminary data.</text>
</comment>
<evidence type="ECO:0000313" key="1">
    <source>
        <dbReference type="EMBL" id="KKL65752.1"/>
    </source>
</evidence>
<feature type="non-terminal residue" evidence="1">
    <location>
        <position position="1"/>
    </location>
</feature>
<protein>
    <submittedName>
        <fullName evidence="1">Uncharacterized protein</fullName>
    </submittedName>
</protein>
<dbReference type="EMBL" id="LAZR01027430">
    <property type="protein sequence ID" value="KKL65752.1"/>
    <property type="molecule type" value="Genomic_DNA"/>
</dbReference>
<proteinExistence type="predicted"/>
<gene>
    <name evidence="1" type="ORF">LCGC14_2151810</name>
</gene>
<dbReference type="AlphaFoldDB" id="A0A0F9GRQ0"/>
<accession>A0A0F9GRQ0</accession>
<sequence length="43" mass="5277">KSDLLCKECDQLFENNKDILIYNSQFDKKERIEKLSTTYRRIH</sequence>